<dbReference type="PANTHER" id="PTHR22576:SF41">
    <property type="entry name" value="CASPASE 14, APOPTOSIS-RELATED CYSTEINE PEPTIDASE"/>
    <property type="match status" value="1"/>
</dbReference>
<sequence>MDGWMDGWMDETVDGDADGEDVDIPGGQTIARIINAIKRPFQVDTGEISPVWDDSDTYDFSHRDRGLMVIVNNEHFKGHSPRPGSGVDVASLQKTFSSLGFNVNTYHNQTQEQMMKIFKKASRSDHSQADCFACAILSHGDQVHVIDKKIPDQHVREDVVYGTDQIILTRDIVGLFTDQKCPTLTNKPRLFFMQACRGSTLDSGVDLSVYNEDSTDGCRDKTEVTPCPLYKDFLIMYATPPGYYAFRRPDTGSWFVRALCEVLDHPEASSRHLRTLLTAVVRLVAQKYQSRSFNLRISGKKQTPCFSSMLTKDIYLTPKSQRDTWSSEPAAANTELSVGCHSTEHLSWFVTWNCLRSQTLRTPSSPPDRINGSLRFQCITFTSLSCASAAVNMHALCGAALLSQIRILRSTEQEANTYNTVGHLHDDDMVCLASLCLRACRHVTSHR</sequence>
<name>A0ABY7DGF6_MYAAR</name>
<dbReference type="InterPro" id="IPR002138">
    <property type="entry name" value="Pept_C14_p10"/>
</dbReference>
<dbReference type="InterPro" id="IPR016129">
    <property type="entry name" value="Caspase_his_AS"/>
</dbReference>
<dbReference type="Proteomes" id="UP001164746">
    <property type="component" value="Chromosome 2"/>
</dbReference>
<evidence type="ECO:0000256" key="1">
    <source>
        <dbReference type="ARBA" id="ARBA00010134"/>
    </source>
</evidence>
<accession>A0ABY7DGF6</accession>
<evidence type="ECO:0000259" key="3">
    <source>
        <dbReference type="PROSITE" id="PS50207"/>
    </source>
</evidence>
<dbReference type="InterPro" id="IPR015917">
    <property type="entry name" value="Pept_C14A"/>
</dbReference>
<evidence type="ECO:0000256" key="2">
    <source>
        <dbReference type="RuleBase" id="RU003971"/>
    </source>
</evidence>
<reference evidence="5" key="1">
    <citation type="submission" date="2022-11" db="EMBL/GenBank/DDBJ databases">
        <title>Centuries of genome instability and evolution in soft-shell clam transmissible cancer (bioRxiv).</title>
        <authorList>
            <person name="Hart S.F.M."/>
            <person name="Yonemitsu M.A."/>
            <person name="Giersch R.M."/>
            <person name="Beal B.F."/>
            <person name="Arriagada G."/>
            <person name="Davis B.W."/>
            <person name="Ostrander E.A."/>
            <person name="Goff S.P."/>
            <person name="Metzger M.J."/>
        </authorList>
    </citation>
    <scope>NUCLEOTIDE SEQUENCE</scope>
    <source>
        <strain evidence="5">MELC-2E11</strain>
        <tissue evidence="5">Siphon/mantle</tissue>
    </source>
</reference>
<comment type="similarity">
    <text evidence="1 2">Belongs to the peptidase C14A family.</text>
</comment>
<dbReference type="PROSITE" id="PS50207">
    <property type="entry name" value="CASPASE_P10"/>
    <property type="match status" value="1"/>
</dbReference>
<dbReference type="CDD" id="cd00032">
    <property type="entry name" value="CASc"/>
    <property type="match status" value="1"/>
</dbReference>
<dbReference type="InterPro" id="IPR011600">
    <property type="entry name" value="Pept_C14_caspase"/>
</dbReference>
<dbReference type="PRINTS" id="PR00376">
    <property type="entry name" value="IL1BCENZYME"/>
</dbReference>
<dbReference type="PANTHER" id="PTHR22576">
    <property type="entry name" value="MUCOSA ASSOCIATED LYMPHOID TISSUE LYMPHOMA TRANSLOCATION PROTEIN 1/PARACASPASE"/>
    <property type="match status" value="1"/>
</dbReference>
<keyword evidence="6" id="KW-1185">Reference proteome</keyword>
<evidence type="ECO:0000259" key="4">
    <source>
        <dbReference type="PROSITE" id="PS50208"/>
    </source>
</evidence>
<organism evidence="5 6">
    <name type="scientific">Mya arenaria</name>
    <name type="common">Soft-shell clam</name>
    <dbReference type="NCBI Taxonomy" id="6604"/>
    <lineage>
        <taxon>Eukaryota</taxon>
        <taxon>Metazoa</taxon>
        <taxon>Spiralia</taxon>
        <taxon>Lophotrochozoa</taxon>
        <taxon>Mollusca</taxon>
        <taxon>Bivalvia</taxon>
        <taxon>Autobranchia</taxon>
        <taxon>Heteroconchia</taxon>
        <taxon>Euheterodonta</taxon>
        <taxon>Imparidentia</taxon>
        <taxon>Neoheterodontei</taxon>
        <taxon>Myida</taxon>
        <taxon>Myoidea</taxon>
        <taxon>Myidae</taxon>
        <taxon>Mya</taxon>
    </lineage>
</organism>
<gene>
    <name evidence="5" type="ORF">MAR_029469</name>
</gene>
<evidence type="ECO:0000313" key="6">
    <source>
        <dbReference type="Proteomes" id="UP001164746"/>
    </source>
</evidence>
<feature type="domain" description="Caspase family p20" evidence="4">
    <location>
        <begin position="64"/>
        <end position="200"/>
    </location>
</feature>
<dbReference type="EMBL" id="CP111013">
    <property type="protein sequence ID" value="WAQ96779.1"/>
    <property type="molecule type" value="Genomic_DNA"/>
</dbReference>
<proteinExistence type="inferred from homology"/>
<protein>
    <submittedName>
        <fullName evidence="5">CASP3-like protein</fullName>
    </submittedName>
</protein>
<dbReference type="InterPro" id="IPR001309">
    <property type="entry name" value="Pept_C14_p20"/>
</dbReference>
<dbReference type="PROSITE" id="PS50208">
    <property type="entry name" value="CASPASE_P20"/>
    <property type="match status" value="1"/>
</dbReference>
<dbReference type="InterPro" id="IPR029030">
    <property type="entry name" value="Caspase-like_dom_sf"/>
</dbReference>
<feature type="non-terminal residue" evidence="5">
    <location>
        <position position="1"/>
    </location>
</feature>
<dbReference type="PROSITE" id="PS01121">
    <property type="entry name" value="CASPASE_HIS"/>
    <property type="match status" value="1"/>
</dbReference>
<dbReference type="SUPFAM" id="SSF52129">
    <property type="entry name" value="Caspase-like"/>
    <property type="match status" value="1"/>
</dbReference>
<dbReference type="InterPro" id="IPR052039">
    <property type="entry name" value="Caspase-related_regulators"/>
</dbReference>
<dbReference type="SMART" id="SM00115">
    <property type="entry name" value="CASc"/>
    <property type="match status" value="1"/>
</dbReference>
<feature type="domain" description="Caspase family p10" evidence="3">
    <location>
        <begin position="228"/>
        <end position="318"/>
    </location>
</feature>
<dbReference type="Pfam" id="PF00656">
    <property type="entry name" value="Peptidase_C14"/>
    <property type="match status" value="1"/>
</dbReference>
<evidence type="ECO:0000313" key="5">
    <source>
        <dbReference type="EMBL" id="WAQ96779.1"/>
    </source>
</evidence>
<dbReference type="Gene3D" id="3.40.50.1460">
    <property type="match status" value="1"/>
</dbReference>